<proteinExistence type="predicted"/>
<gene>
    <name evidence="1" type="ORF">DPMN_142386</name>
</gene>
<keyword evidence="2" id="KW-1185">Reference proteome</keyword>
<dbReference type="EMBL" id="JAIWYP010000006">
    <property type="protein sequence ID" value="KAH3813913.1"/>
    <property type="molecule type" value="Genomic_DNA"/>
</dbReference>
<name>A0A9D4GEG3_DREPO</name>
<organism evidence="1 2">
    <name type="scientific">Dreissena polymorpha</name>
    <name type="common">Zebra mussel</name>
    <name type="synonym">Mytilus polymorpha</name>
    <dbReference type="NCBI Taxonomy" id="45954"/>
    <lineage>
        <taxon>Eukaryota</taxon>
        <taxon>Metazoa</taxon>
        <taxon>Spiralia</taxon>
        <taxon>Lophotrochozoa</taxon>
        <taxon>Mollusca</taxon>
        <taxon>Bivalvia</taxon>
        <taxon>Autobranchia</taxon>
        <taxon>Heteroconchia</taxon>
        <taxon>Euheterodonta</taxon>
        <taxon>Imparidentia</taxon>
        <taxon>Neoheterodontei</taxon>
        <taxon>Myida</taxon>
        <taxon>Dreissenoidea</taxon>
        <taxon>Dreissenidae</taxon>
        <taxon>Dreissena</taxon>
    </lineage>
</organism>
<evidence type="ECO:0000313" key="2">
    <source>
        <dbReference type="Proteomes" id="UP000828390"/>
    </source>
</evidence>
<evidence type="ECO:0000313" key="1">
    <source>
        <dbReference type="EMBL" id="KAH3813913.1"/>
    </source>
</evidence>
<sequence>MHVGLEVGVKRIHQLDNDSHTRRKVRQLLPAVTSPCVCIRCGRDCYSRVGLHSHYKRFKSNIHTQGV</sequence>
<reference evidence="1" key="2">
    <citation type="submission" date="2020-11" db="EMBL/GenBank/DDBJ databases">
        <authorList>
            <person name="McCartney M.A."/>
            <person name="Auch B."/>
            <person name="Kono T."/>
            <person name="Mallez S."/>
            <person name="Becker A."/>
            <person name="Gohl D.M."/>
            <person name="Silverstein K.A.T."/>
            <person name="Koren S."/>
            <person name="Bechman K.B."/>
            <person name="Herman A."/>
            <person name="Abrahante J.E."/>
            <person name="Garbe J."/>
        </authorList>
    </citation>
    <scope>NUCLEOTIDE SEQUENCE</scope>
    <source>
        <strain evidence="1">Duluth1</strain>
        <tissue evidence="1">Whole animal</tissue>
    </source>
</reference>
<accession>A0A9D4GEG3</accession>
<dbReference type="Proteomes" id="UP000828390">
    <property type="component" value="Unassembled WGS sequence"/>
</dbReference>
<protein>
    <submittedName>
        <fullName evidence="1">Uncharacterized protein</fullName>
    </submittedName>
</protein>
<comment type="caution">
    <text evidence="1">The sequence shown here is derived from an EMBL/GenBank/DDBJ whole genome shotgun (WGS) entry which is preliminary data.</text>
</comment>
<reference evidence="1" key="1">
    <citation type="journal article" date="2019" name="bioRxiv">
        <title>The Genome of the Zebra Mussel, Dreissena polymorpha: A Resource for Invasive Species Research.</title>
        <authorList>
            <person name="McCartney M.A."/>
            <person name="Auch B."/>
            <person name="Kono T."/>
            <person name="Mallez S."/>
            <person name="Zhang Y."/>
            <person name="Obille A."/>
            <person name="Becker A."/>
            <person name="Abrahante J.E."/>
            <person name="Garbe J."/>
            <person name="Badalamenti J.P."/>
            <person name="Herman A."/>
            <person name="Mangelson H."/>
            <person name="Liachko I."/>
            <person name="Sullivan S."/>
            <person name="Sone E.D."/>
            <person name="Koren S."/>
            <person name="Silverstein K.A.T."/>
            <person name="Beckman K.B."/>
            <person name="Gohl D.M."/>
        </authorList>
    </citation>
    <scope>NUCLEOTIDE SEQUENCE</scope>
    <source>
        <strain evidence="1">Duluth1</strain>
        <tissue evidence="1">Whole animal</tissue>
    </source>
</reference>
<dbReference type="AlphaFoldDB" id="A0A9D4GEG3"/>